<evidence type="ECO:0000313" key="1">
    <source>
        <dbReference type="EMBL" id="KAG0579071.1"/>
    </source>
</evidence>
<organism evidence="1 2">
    <name type="scientific">Ceratodon purpureus</name>
    <name type="common">Fire moss</name>
    <name type="synonym">Dicranum purpureum</name>
    <dbReference type="NCBI Taxonomy" id="3225"/>
    <lineage>
        <taxon>Eukaryota</taxon>
        <taxon>Viridiplantae</taxon>
        <taxon>Streptophyta</taxon>
        <taxon>Embryophyta</taxon>
        <taxon>Bryophyta</taxon>
        <taxon>Bryophytina</taxon>
        <taxon>Bryopsida</taxon>
        <taxon>Dicranidae</taxon>
        <taxon>Pseudoditrichales</taxon>
        <taxon>Ditrichaceae</taxon>
        <taxon>Ceratodon</taxon>
    </lineage>
</organism>
<sequence length="67" mass="7788">MQRRWRDGDICELGSNCESGLITGFWTLFITTGRWCSCTARLHLRSSEQPLSEQHCLRRCRICVIEA</sequence>
<comment type="caution">
    <text evidence="1">The sequence shown here is derived from an EMBL/GenBank/DDBJ whole genome shotgun (WGS) entry which is preliminary data.</text>
</comment>
<proteinExistence type="predicted"/>
<protein>
    <submittedName>
        <fullName evidence="1">Uncharacterized protein</fullName>
    </submittedName>
</protein>
<keyword evidence="2" id="KW-1185">Reference proteome</keyword>
<dbReference type="EMBL" id="CM026424">
    <property type="protein sequence ID" value="KAG0579071.1"/>
    <property type="molecule type" value="Genomic_DNA"/>
</dbReference>
<accession>A0A8T0I8P0</accession>
<evidence type="ECO:0000313" key="2">
    <source>
        <dbReference type="Proteomes" id="UP000822688"/>
    </source>
</evidence>
<dbReference type="Proteomes" id="UP000822688">
    <property type="component" value="Chromosome 4"/>
</dbReference>
<reference evidence="1" key="1">
    <citation type="submission" date="2020-06" db="EMBL/GenBank/DDBJ databases">
        <title>WGS assembly of Ceratodon purpureus strain R40.</title>
        <authorList>
            <person name="Carey S.B."/>
            <person name="Jenkins J."/>
            <person name="Shu S."/>
            <person name="Lovell J.T."/>
            <person name="Sreedasyam A."/>
            <person name="Maumus F."/>
            <person name="Tiley G.P."/>
            <person name="Fernandez-Pozo N."/>
            <person name="Barry K."/>
            <person name="Chen C."/>
            <person name="Wang M."/>
            <person name="Lipzen A."/>
            <person name="Daum C."/>
            <person name="Saski C.A."/>
            <person name="Payton A.C."/>
            <person name="Mcbreen J.C."/>
            <person name="Conrad R.E."/>
            <person name="Kollar L.M."/>
            <person name="Olsson S."/>
            <person name="Huttunen S."/>
            <person name="Landis J.B."/>
            <person name="Wickett N.J."/>
            <person name="Johnson M.G."/>
            <person name="Rensing S.A."/>
            <person name="Grimwood J."/>
            <person name="Schmutz J."/>
            <person name="Mcdaniel S.F."/>
        </authorList>
    </citation>
    <scope>NUCLEOTIDE SEQUENCE</scope>
    <source>
        <strain evidence="1">R40</strain>
    </source>
</reference>
<name>A0A8T0I8P0_CERPU</name>
<gene>
    <name evidence="1" type="ORF">KC19_4G070600</name>
</gene>
<dbReference type="AlphaFoldDB" id="A0A8T0I8P0"/>